<feature type="domain" description="Katanin p80 subunit C-terminal" evidence="10">
    <location>
        <begin position="799"/>
        <end position="957"/>
    </location>
</feature>
<dbReference type="GO" id="GO:0008017">
    <property type="term" value="F:microtubule binding"/>
    <property type="evidence" value="ECO:0007669"/>
    <property type="project" value="UniProtKB-UniRule"/>
</dbReference>
<dbReference type="OMA" id="TYADIPN"/>
<comment type="subunit">
    <text evidence="7">Interacts with KATNA1. This interaction enhances the microtubule binding and severing activity of KATNA1 and also targets this activity to the centrosome.</text>
</comment>
<dbReference type="HAMAP" id="MF_03022">
    <property type="entry name" value="Katanin_p80_B1"/>
    <property type="match status" value="1"/>
</dbReference>
<comment type="function">
    <text evidence="7">Participates in a complex which severs microtubules in an ATP-dependent manner. May act to target the enzymatic subunit of this complex to sites of action such as the centrosome. Microtubule severing may promote rapid reorganization of cellular microtubule arrays and the release of microtubules from the centrosome following nucleation.</text>
</comment>
<evidence type="ECO:0000256" key="2">
    <source>
        <dbReference type="ARBA" id="ARBA00022490"/>
    </source>
</evidence>
<comment type="subcellular location">
    <subcellularLocation>
        <location evidence="1 7">Cytoplasm</location>
        <location evidence="1 7">Cytoskeleton</location>
    </subcellularLocation>
    <subcellularLocation>
        <location evidence="7">Cytoplasm</location>
    </subcellularLocation>
    <subcellularLocation>
        <location evidence="7">Cytoplasm</location>
        <location evidence="7">Cytoskeleton</location>
        <location evidence="7">Microtubule organizing center</location>
        <location evidence="7">Centrosome</location>
    </subcellularLocation>
    <subcellularLocation>
        <location evidence="7">Cytoplasm</location>
        <location evidence="7">Cytoskeleton</location>
        <location evidence="7">Spindle pole</location>
    </subcellularLocation>
    <subcellularLocation>
        <location evidence="7">Cytoplasm</location>
        <location evidence="7">Cytoskeleton</location>
        <location evidence="7">Spindle</location>
    </subcellularLocation>
    <text evidence="7">Predominantly cytoplasmic. Localized to the interphase centrosome and mitotic spindle poles.</text>
</comment>
<dbReference type="OrthoDB" id="10251605at2759"/>
<dbReference type="Pfam" id="PF00400">
    <property type="entry name" value="WD40"/>
    <property type="match status" value="5"/>
</dbReference>
<dbReference type="InterPro" id="IPR020472">
    <property type="entry name" value="WD40_PAC1"/>
</dbReference>
<feature type="compositionally biased region" description="Low complexity" evidence="9">
    <location>
        <begin position="520"/>
        <end position="531"/>
    </location>
</feature>
<feature type="region of interest" description="Disordered" evidence="9">
    <location>
        <begin position="410"/>
        <end position="439"/>
    </location>
</feature>
<dbReference type="FunFam" id="2.130.10.10:FF:000462">
    <property type="entry name" value="Katanin p80 WD40 repeat-containing subunit B1"/>
    <property type="match status" value="1"/>
</dbReference>
<dbReference type="GO" id="GO:0000922">
    <property type="term" value="C:spindle pole"/>
    <property type="evidence" value="ECO:0007669"/>
    <property type="project" value="UniProtKB-SubCell"/>
</dbReference>
<organism evidence="11 12">
    <name type="scientific">Hyalella azteca</name>
    <name type="common">Amphipod</name>
    <dbReference type="NCBI Taxonomy" id="294128"/>
    <lineage>
        <taxon>Eukaryota</taxon>
        <taxon>Metazoa</taxon>
        <taxon>Ecdysozoa</taxon>
        <taxon>Arthropoda</taxon>
        <taxon>Crustacea</taxon>
        <taxon>Multicrustacea</taxon>
        <taxon>Malacostraca</taxon>
        <taxon>Eumalacostraca</taxon>
        <taxon>Peracarida</taxon>
        <taxon>Amphipoda</taxon>
        <taxon>Senticaudata</taxon>
        <taxon>Talitrida</taxon>
        <taxon>Talitroidea</taxon>
        <taxon>Hyalellidae</taxon>
        <taxon>Hyalella</taxon>
    </lineage>
</organism>
<evidence type="ECO:0000256" key="1">
    <source>
        <dbReference type="ARBA" id="ARBA00004245"/>
    </source>
</evidence>
<dbReference type="InterPro" id="IPR026962">
    <property type="entry name" value="KTNB1"/>
</dbReference>
<dbReference type="PANTHER" id="PTHR19845">
    <property type="entry name" value="KATANIN P80 SUBUNIT"/>
    <property type="match status" value="1"/>
</dbReference>
<feature type="compositionally biased region" description="Polar residues" evidence="9">
    <location>
        <begin position="632"/>
        <end position="645"/>
    </location>
</feature>
<dbReference type="PROSITE" id="PS00678">
    <property type="entry name" value="WD_REPEATS_1"/>
    <property type="match status" value="3"/>
</dbReference>
<keyword evidence="6 7" id="KW-0206">Cytoskeleton</keyword>
<keyword evidence="7" id="KW-0131">Cell cycle</keyword>
<keyword evidence="5" id="KW-0677">Repeat</keyword>
<dbReference type="PROSITE" id="PS50082">
    <property type="entry name" value="WD_REPEATS_2"/>
    <property type="match status" value="5"/>
</dbReference>
<evidence type="ECO:0000259" key="10">
    <source>
        <dbReference type="Pfam" id="PF13925"/>
    </source>
</evidence>
<feature type="repeat" description="WD" evidence="8">
    <location>
        <begin position="190"/>
        <end position="231"/>
    </location>
</feature>
<keyword evidence="2 7" id="KW-0963">Cytoplasm</keyword>
<evidence type="ECO:0000256" key="5">
    <source>
        <dbReference type="ARBA" id="ARBA00022737"/>
    </source>
</evidence>
<dbReference type="Proteomes" id="UP000694843">
    <property type="component" value="Unplaced"/>
</dbReference>
<evidence type="ECO:0000256" key="8">
    <source>
        <dbReference type="PROSITE-ProRule" id="PRU00221"/>
    </source>
</evidence>
<dbReference type="GO" id="GO:0051301">
    <property type="term" value="P:cell division"/>
    <property type="evidence" value="ECO:0007669"/>
    <property type="project" value="UniProtKB-KW"/>
</dbReference>
<dbReference type="Gene3D" id="2.130.10.10">
    <property type="entry name" value="YVTN repeat-like/Quinoprotein amine dehydrogenase"/>
    <property type="match status" value="2"/>
</dbReference>
<dbReference type="InterPro" id="IPR001680">
    <property type="entry name" value="WD40_rpt"/>
</dbReference>
<feature type="repeat" description="WD" evidence="8">
    <location>
        <begin position="63"/>
        <end position="105"/>
    </location>
</feature>
<dbReference type="GO" id="GO:0005813">
    <property type="term" value="C:centrosome"/>
    <property type="evidence" value="ECO:0007669"/>
    <property type="project" value="UniProtKB-SubCell"/>
</dbReference>
<feature type="repeat" description="WD" evidence="8">
    <location>
        <begin position="106"/>
        <end position="147"/>
    </location>
</feature>
<reference evidence="12" key="1">
    <citation type="submission" date="2025-08" db="UniProtKB">
        <authorList>
            <consortium name="RefSeq"/>
        </authorList>
    </citation>
    <scope>IDENTIFICATION</scope>
    <source>
        <tissue evidence="12">Whole organism</tissue>
    </source>
</reference>
<dbReference type="CDD" id="cd00200">
    <property type="entry name" value="WD40"/>
    <property type="match status" value="1"/>
</dbReference>
<name>A0A979FTS7_HYAAZ</name>
<evidence type="ECO:0000313" key="11">
    <source>
        <dbReference type="Proteomes" id="UP000694843"/>
    </source>
</evidence>
<evidence type="ECO:0000256" key="3">
    <source>
        <dbReference type="ARBA" id="ARBA00022574"/>
    </source>
</evidence>
<dbReference type="GeneID" id="108665984"/>
<dbReference type="GO" id="GO:0005874">
    <property type="term" value="C:microtubule"/>
    <property type="evidence" value="ECO:0007669"/>
    <property type="project" value="UniProtKB-KW"/>
</dbReference>
<dbReference type="RefSeq" id="XP_047739782.1">
    <property type="nucleotide sequence ID" value="XM_047883826.1"/>
</dbReference>
<dbReference type="SUPFAM" id="SSF50978">
    <property type="entry name" value="WD40 repeat-like"/>
    <property type="match status" value="1"/>
</dbReference>
<dbReference type="InterPro" id="IPR036322">
    <property type="entry name" value="WD40_repeat_dom_sf"/>
</dbReference>
<evidence type="ECO:0000313" key="12">
    <source>
        <dbReference type="RefSeq" id="XP_047739782.1"/>
    </source>
</evidence>
<feature type="region of interest" description="Disordered" evidence="9">
    <location>
        <begin position="510"/>
        <end position="659"/>
    </location>
</feature>
<keyword evidence="4 7" id="KW-0493">Microtubule</keyword>
<dbReference type="AlphaFoldDB" id="A0A979FTS7"/>
<feature type="region of interest" description="Disordered" evidence="9">
    <location>
        <begin position="452"/>
        <end position="477"/>
    </location>
</feature>
<dbReference type="SMART" id="SM00320">
    <property type="entry name" value="WD40"/>
    <property type="match status" value="6"/>
</dbReference>
<dbReference type="GO" id="GO:0007019">
    <property type="term" value="P:microtubule depolymerization"/>
    <property type="evidence" value="ECO:0007669"/>
    <property type="project" value="TreeGrafter"/>
</dbReference>
<evidence type="ECO:0000256" key="9">
    <source>
        <dbReference type="SAM" id="MobiDB-lite"/>
    </source>
</evidence>
<feature type="compositionally biased region" description="Acidic residues" evidence="9">
    <location>
        <begin position="420"/>
        <end position="433"/>
    </location>
</feature>
<dbReference type="PRINTS" id="PR00320">
    <property type="entry name" value="GPROTEINBRPT"/>
</dbReference>
<protein>
    <recommendedName>
        <fullName evidence="7">Katanin p80 WD40 repeat-containing subunit B1</fullName>
        <shortName evidence="7">Katanin p80 subunit B1</shortName>
    </recommendedName>
    <alternativeName>
        <fullName evidence="7">p80 katanin</fullName>
    </alternativeName>
</protein>
<dbReference type="GO" id="GO:0008352">
    <property type="term" value="C:katanin complex"/>
    <property type="evidence" value="ECO:0007669"/>
    <property type="project" value="InterPro"/>
</dbReference>
<evidence type="ECO:0000256" key="7">
    <source>
        <dbReference type="HAMAP-Rule" id="MF_03022"/>
    </source>
</evidence>
<feature type="repeat" description="WD" evidence="8">
    <location>
        <begin position="232"/>
        <end position="273"/>
    </location>
</feature>
<dbReference type="GO" id="GO:0005737">
    <property type="term" value="C:cytoplasm"/>
    <property type="evidence" value="ECO:0007669"/>
    <property type="project" value="UniProtKB-SubCell"/>
</dbReference>
<dbReference type="CTD" id="32581"/>
<dbReference type="PANTHER" id="PTHR19845:SF0">
    <property type="entry name" value="KATANIN P80 WD40 REPEAT-CONTAINING SUBUNIT B1"/>
    <property type="match status" value="1"/>
</dbReference>
<dbReference type="InterPro" id="IPR015943">
    <property type="entry name" value="WD40/YVTN_repeat-like_dom_sf"/>
</dbReference>
<comment type="similarity">
    <text evidence="7">Belongs to the WD repeat KATNB1 family.</text>
</comment>
<keyword evidence="11" id="KW-1185">Reference proteome</keyword>
<feature type="compositionally biased region" description="Low complexity" evidence="9">
    <location>
        <begin position="16"/>
        <end position="26"/>
    </location>
</feature>
<evidence type="ECO:0000256" key="6">
    <source>
        <dbReference type="ARBA" id="ARBA00023212"/>
    </source>
</evidence>
<dbReference type="InterPro" id="IPR028021">
    <property type="entry name" value="Katanin_C-terminal"/>
</dbReference>
<feature type="region of interest" description="Disordered" evidence="9">
    <location>
        <begin position="1"/>
        <end position="44"/>
    </location>
</feature>
<sequence length="962" mass="105172">MVRQVSMVGSVHSRTRTTSTTSTTSSLKRPPDKRRAPPSVTTRGVRRPHLQDARQVTLAFKEFVAHSGAVNCLALGHKSGRVLATGGDDKKVNLWAVGKPNCILSLSGHTTSIECVRFGGSEELVCAGSQSGALKIWDLEATKIVRTLTGHKSGIRSIDFHPYGDFIGTGSLDTNIKLWDIRRRGCIFTYKGHSEAVNGIKFSPDGQWIASAGEDSIVKLWDLRAGKMLTEFMGHQGPVQDVEFHPHEFLLASASLDRTVNFWDLEKFQLVSSSHPDTGPIRAVCFDPSGEHLYAGCPDVLRLYGWEPARTIDTLAMGWGKVADLAVANTQLIGASYQGTNVSLYVVELRRLQQTQLQRGSVAAAAAPALDNTMMMMQHQYGPGGVGGSNFRAGAAVRKSFSKDKDYARANAEQMKTEDASDTGGEEPPEEDPPPNILNLNAHREVFGAHRELQRTPPPEPPSWSNNNEPVSVSGEVVGGSATLPRRASTSTPSTMPAALHHRPFTAPRESLHASPITRSVSSSTVPQQVSGGRSAPPERRASAYDAPAIFTPLAGSDDAGAHRPRAVSESRRAGVGLHVQPSRYPLRHSPSEPQLAMEGSALLPPTMSGGSYSPHSPPNSLPQLTPRPPDVTNTSRSLTSSKPDLTQHPAYRTGTHHSPDLTRQVLEQYHHHHHMSQSDLSSHRTPVMMSTAQQNSRNSYNRQASQPVEISYMGTPKEEHRASHPNISYLGTPKDYGYVSSKYREDSTSLLPERGPMKSMNAFDDCLPLKLGGLSMGQDHVGTLNILSESEVLSYIAKGHTPMLGSLVSRARLLRTAYSLWQSKDLRSALDNTLSAADLSAIVDLLNVINQRPFIWNLDIVTTLLPSVSQLLQSRHESYVTVGCNSLKLMLKNFGSMIRSNMSGPVHSVGVDISREERRNKCIESYNMMMSIRALVQKRQTLSGTLGHTYRELYILMQVFD</sequence>
<keyword evidence="7" id="KW-0498">Mitosis</keyword>
<feature type="repeat" description="WD" evidence="8">
    <location>
        <begin position="148"/>
        <end position="189"/>
    </location>
</feature>
<evidence type="ECO:0000256" key="4">
    <source>
        <dbReference type="ARBA" id="ARBA00022701"/>
    </source>
</evidence>
<dbReference type="PROSITE" id="PS50294">
    <property type="entry name" value="WD_REPEATS_REGION"/>
    <property type="match status" value="5"/>
</dbReference>
<keyword evidence="7" id="KW-0132">Cell division</keyword>
<gene>
    <name evidence="12" type="primary">LOC108665984</name>
    <name evidence="7" type="synonym">KATNB1</name>
</gene>
<accession>A0A979FTS7</accession>
<keyword evidence="3 8" id="KW-0853">WD repeat</keyword>
<dbReference type="GO" id="GO:0051013">
    <property type="term" value="P:microtubule severing"/>
    <property type="evidence" value="ECO:0007669"/>
    <property type="project" value="UniProtKB-UniRule"/>
</dbReference>
<feature type="compositionally biased region" description="Pro residues" evidence="9">
    <location>
        <begin position="616"/>
        <end position="630"/>
    </location>
</feature>
<dbReference type="InterPro" id="IPR019775">
    <property type="entry name" value="WD40_repeat_CS"/>
</dbReference>
<dbReference type="Pfam" id="PF13925">
    <property type="entry name" value="Katanin_con80"/>
    <property type="match status" value="1"/>
</dbReference>
<proteinExistence type="inferred from homology"/>
<feature type="compositionally biased region" description="Low complexity" evidence="9">
    <location>
        <begin position="463"/>
        <end position="477"/>
    </location>
</feature>